<dbReference type="Pfam" id="PF13469">
    <property type="entry name" value="Sulfotransfer_3"/>
    <property type="match status" value="1"/>
</dbReference>
<gene>
    <name evidence="1" type="ORF">J2T15_003840</name>
</gene>
<accession>A0ABT9U6R1</accession>
<protein>
    <recommendedName>
        <fullName evidence="3">Sulfotransferase</fullName>
    </recommendedName>
</protein>
<organism evidence="1 2">
    <name type="scientific">Paenibacillus harenae</name>
    <dbReference type="NCBI Taxonomy" id="306543"/>
    <lineage>
        <taxon>Bacteria</taxon>
        <taxon>Bacillati</taxon>
        <taxon>Bacillota</taxon>
        <taxon>Bacilli</taxon>
        <taxon>Bacillales</taxon>
        <taxon>Paenibacillaceae</taxon>
        <taxon>Paenibacillus</taxon>
    </lineage>
</organism>
<evidence type="ECO:0008006" key="3">
    <source>
        <dbReference type="Google" id="ProtNLM"/>
    </source>
</evidence>
<reference evidence="1 2" key="1">
    <citation type="submission" date="2023-07" db="EMBL/GenBank/DDBJ databases">
        <title>Sorghum-associated microbial communities from plants grown in Nebraska, USA.</title>
        <authorList>
            <person name="Schachtman D."/>
        </authorList>
    </citation>
    <scope>NUCLEOTIDE SEQUENCE [LARGE SCALE GENOMIC DNA]</scope>
    <source>
        <strain evidence="1 2">CC482</strain>
    </source>
</reference>
<comment type="caution">
    <text evidence="1">The sequence shown here is derived from an EMBL/GenBank/DDBJ whole genome shotgun (WGS) entry which is preliminary data.</text>
</comment>
<keyword evidence="2" id="KW-1185">Reference proteome</keyword>
<sequence>MNVILSAATHRSGSTLVQRILNARPQTLIWGEHLGVLSQFHAIYKKVQLLSEKGKSSRKAYFQSGENPNQWLALMTPSPEYIEQATIESVRTFLDQLYQQNKEGHDIIGFKEVRYGAKELTILQKCYPEAKLLLLVRNPLKAWESYPKSWGEYSSALQFARQWNNNVKDYLAIARSNPQAVFIQYEKLIAKDAATVDRLIELAQITKEELNGVLAQKIRGSVRKKTITPKQAAVIRRVCRRNMRVLGYL</sequence>
<dbReference type="InterPro" id="IPR027417">
    <property type="entry name" value="P-loop_NTPase"/>
</dbReference>
<dbReference type="SUPFAM" id="SSF52540">
    <property type="entry name" value="P-loop containing nucleoside triphosphate hydrolases"/>
    <property type="match status" value="1"/>
</dbReference>
<dbReference type="Proteomes" id="UP001229346">
    <property type="component" value="Unassembled WGS sequence"/>
</dbReference>
<proteinExistence type="predicted"/>
<dbReference type="EMBL" id="JAUSSU010000007">
    <property type="protein sequence ID" value="MDQ0114385.1"/>
    <property type="molecule type" value="Genomic_DNA"/>
</dbReference>
<evidence type="ECO:0000313" key="2">
    <source>
        <dbReference type="Proteomes" id="UP001229346"/>
    </source>
</evidence>
<evidence type="ECO:0000313" key="1">
    <source>
        <dbReference type="EMBL" id="MDQ0114385.1"/>
    </source>
</evidence>
<dbReference type="Gene3D" id="3.40.50.300">
    <property type="entry name" value="P-loop containing nucleotide triphosphate hydrolases"/>
    <property type="match status" value="1"/>
</dbReference>
<name>A0ABT9U6R1_PAEHA</name>